<feature type="transmembrane region" description="Helical" evidence="10">
    <location>
        <begin position="95"/>
        <end position="113"/>
    </location>
</feature>
<dbReference type="EMBL" id="CP072788">
    <property type="protein sequence ID" value="QTR04874.1"/>
    <property type="molecule type" value="Genomic_DNA"/>
</dbReference>
<dbReference type="GO" id="GO:0140114">
    <property type="term" value="P:cellular detoxification of fluoride"/>
    <property type="evidence" value="ECO:0007669"/>
    <property type="project" value="UniProtKB-UniRule"/>
</dbReference>
<sequence>MTALLVFAGAAVGAVARHLTDRFARARFGPGFPWGTLTVNVVGSFALGCVAGAAPALVALVGTGFCGGLTTYSAFSYETVRLLEAGAYRRALANAALNLVVGVAAAGAGHLLTR</sequence>
<reference evidence="11" key="1">
    <citation type="submission" date="2021-04" db="EMBL/GenBank/DDBJ databases">
        <title>Saccharothrix algeriensis WGS.</title>
        <authorList>
            <person name="Stuskova K."/>
            <person name="Hakalova E."/>
            <person name="Tebbal A.B."/>
            <person name="Eichmeier A."/>
        </authorList>
    </citation>
    <scope>NUCLEOTIDE SEQUENCE</scope>
    <source>
        <strain evidence="11">NRRL B-24137</strain>
    </source>
</reference>
<organism evidence="11 12">
    <name type="scientific">Saccharothrix algeriensis</name>
    <dbReference type="NCBI Taxonomy" id="173560"/>
    <lineage>
        <taxon>Bacteria</taxon>
        <taxon>Bacillati</taxon>
        <taxon>Actinomycetota</taxon>
        <taxon>Actinomycetes</taxon>
        <taxon>Pseudonocardiales</taxon>
        <taxon>Pseudonocardiaceae</taxon>
        <taxon>Saccharothrix</taxon>
    </lineage>
</organism>
<feature type="binding site" evidence="10">
    <location>
        <position position="67"/>
    </location>
    <ligand>
        <name>Na(+)</name>
        <dbReference type="ChEBI" id="CHEBI:29101"/>
        <note>structural</note>
    </ligand>
</feature>
<feature type="binding site" evidence="10">
    <location>
        <position position="70"/>
    </location>
    <ligand>
        <name>Na(+)</name>
        <dbReference type="ChEBI" id="CHEBI:29101"/>
        <note>structural</note>
    </ligand>
</feature>
<keyword evidence="10" id="KW-0813">Transport</keyword>
<dbReference type="GO" id="GO:0062054">
    <property type="term" value="F:fluoride channel activity"/>
    <property type="evidence" value="ECO:0007669"/>
    <property type="project" value="UniProtKB-UniRule"/>
</dbReference>
<dbReference type="InterPro" id="IPR003691">
    <property type="entry name" value="FluC"/>
</dbReference>
<evidence type="ECO:0000256" key="5">
    <source>
        <dbReference type="ARBA" id="ARBA00023136"/>
    </source>
</evidence>
<evidence type="ECO:0000256" key="6">
    <source>
        <dbReference type="ARBA" id="ARBA00023303"/>
    </source>
</evidence>
<gene>
    <name evidence="10 11" type="primary">crcB</name>
    <name evidence="10" type="synonym">fluC</name>
    <name evidence="11" type="ORF">J7S33_08880</name>
</gene>
<evidence type="ECO:0000256" key="9">
    <source>
        <dbReference type="ARBA" id="ARBA00049940"/>
    </source>
</evidence>
<keyword evidence="6 10" id="KW-0407">Ion channel</keyword>
<dbReference type="GO" id="GO:0046872">
    <property type="term" value="F:metal ion binding"/>
    <property type="evidence" value="ECO:0007669"/>
    <property type="project" value="UniProtKB-KW"/>
</dbReference>
<keyword evidence="10" id="KW-0479">Metal-binding</keyword>
<comment type="catalytic activity">
    <reaction evidence="8">
        <text>fluoride(in) = fluoride(out)</text>
        <dbReference type="Rhea" id="RHEA:76159"/>
        <dbReference type="ChEBI" id="CHEBI:17051"/>
    </reaction>
    <physiologicalReaction direction="left-to-right" evidence="8">
        <dbReference type="Rhea" id="RHEA:76160"/>
    </physiologicalReaction>
</comment>
<evidence type="ECO:0000256" key="2">
    <source>
        <dbReference type="ARBA" id="ARBA00022475"/>
    </source>
</evidence>
<evidence type="ECO:0000256" key="1">
    <source>
        <dbReference type="ARBA" id="ARBA00004651"/>
    </source>
</evidence>
<dbReference type="PANTHER" id="PTHR28259">
    <property type="entry name" value="FLUORIDE EXPORT PROTEIN 1-RELATED"/>
    <property type="match status" value="1"/>
</dbReference>
<dbReference type="Proteomes" id="UP000671828">
    <property type="component" value="Chromosome"/>
</dbReference>
<comment type="similarity">
    <text evidence="7 10">Belongs to the fluoride channel Fluc/FEX (TC 1.A.43) family.</text>
</comment>
<evidence type="ECO:0000256" key="10">
    <source>
        <dbReference type="HAMAP-Rule" id="MF_00454"/>
    </source>
</evidence>
<feature type="transmembrane region" description="Helical" evidence="10">
    <location>
        <begin position="32"/>
        <end position="50"/>
    </location>
</feature>
<keyword evidence="5 10" id="KW-0472">Membrane</keyword>
<evidence type="ECO:0000256" key="3">
    <source>
        <dbReference type="ARBA" id="ARBA00022692"/>
    </source>
</evidence>
<evidence type="ECO:0000256" key="4">
    <source>
        <dbReference type="ARBA" id="ARBA00022989"/>
    </source>
</evidence>
<dbReference type="AlphaFoldDB" id="A0A8T8I4H4"/>
<dbReference type="NCBIfam" id="TIGR00494">
    <property type="entry name" value="crcB"/>
    <property type="match status" value="1"/>
</dbReference>
<proteinExistence type="inferred from homology"/>
<keyword evidence="4 10" id="KW-1133">Transmembrane helix</keyword>
<dbReference type="Pfam" id="PF02537">
    <property type="entry name" value="CRCB"/>
    <property type="match status" value="1"/>
</dbReference>
<comment type="subcellular location">
    <subcellularLocation>
        <location evidence="1 10">Cell membrane</location>
        <topology evidence="1 10">Multi-pass membrane protein</topology>
    </subcellularLocation>
</comment>
<keyword evidence="2 10" id="KW-1003">Cell membrane</keyword>
<comment type="function">
    <text evidence="9 10">Fluoride-specific ion channel. Important for reducing fluoride concentration in the cell, thus reducing its toxicity.</text>
</comment>
<dbReference type="GO" id="GO:0005886">
    <property type="term" value="C:plasma membrane"/>
    <property type="evidence" value="ECO:0007669"/>
    <property type="project" value="UniProtKB-SubCell"/>
</dbReference>
<evidence type="ECO:0000256" key="7">
    <source>
        <dbReference type="ARBA" id="ARBA00035120"/>
    </source>
</evidence>
<protein>
    <recommendedName>
        <fullName evidence="10">Fluoride-specific ion channel FluC</fullName>
    </recommendedName>
</protein>
<accession>A0A8T8I4H4</accession>
<dbReference type="HAMAP" id="MF_00454">
    <property type="entry name" value="FluC"/>
    <property type="match status" value="1"/>
</dbReference>
<dbReference type="PANTHER" id="PTHR28259:SF1">
    <property type="entry name" value="FLUORIDE EXPORT PROTEIN 1-RELATED"/>
    <property type="match status" value="1"/>
</dbReference>
<evidence type="ECO:0000313" key="11">
    <source>
        <dbReference type="EMBL" id="QTR04874.1"/>
    </source>
</evidence>
<evidence type="ECO:0000313" key="12">
    <source>
        <dbReference type="Proteomes" id="UP000671828"/>
    </source>
</evidence>
<keyword evidence="10" id="KW-0406">Ion transport</keyword>
<feature type="transmembrane region" description="Helical" evidence="10">
    <location>
        <begin position="57"/>
        <end position="75"/>
    </location>
</feature>
<keyword evidence="3 10" id="KW-0812">Transmembrane</keyword>
<evidence type="ECO:0000256" key="8">
    <source>
        <dbReference type="ARBA" id="ARBA00035585"/>
    </source>
</evidence>
<name>A0A8T8I4H4_9PSEU</name>
<keyword evidence="10" id="KW-0915">Sodium</keyword>
<comment type="activity regulation">
    <text evidence="10">Na(+) is not transported, but it plays an essential structural role and its presence is essential for fluoride channel function.</text>
</comment>